<feature type="region of interest" description="Disordered" evidence="1">
    <location>
        <begin position="35"/>
        <end position="92"/>
    </location>
</feature>
<proteinExistence type="predicted"/>
<organism evidence="3 4">
    <name type="scientific">Mycolicibacterium crocinum</name>
    <dbReference type="NCBI Taxonomy" id="388459"/>
    <lineage>
        <taxon>Bacteria</taxon>
        <taxon>Bacillati</taxon>
        <taxon>Actinomycetota</taxon>
        <taxon>Actinomycetes</taxon>
        <taxon>Mycobacteriales</taxon>
        <taxon>Mycobacteriaceae</taxon>
        <taxon>Mycolicibacterium</taxon>
    </lineage>
</organism>
<evidence type="ECO:0000256" key="1">
    <source>
        <dbReference type="SAM" id="MobiDB-lite"/>
    </source>
</evidence>
<dbReference type="InterPro" id="IPR025442">
    <property type="entry name" value="DUF4185"/>
</dbReference>
<accession>A0ABY3TGR4</accession>
<feature type="compositionally biased region" description="Low complexity" evidence="1">
    <location>
        <begin position="35"/>
        <end position="70"/>
    </location>
</feature>
<evidence type="ECO:0000259" key="2">
    <source>
        <dbReference type="Pfam" id="PF13810"/>
    </source>
</evidence>
<feature type="domain" description="DUF4185" evidence="2">
    <location>
        <begin position="175"/>
        <end position="407"/>
    </location>
</feature>
<evidence type="ECO:0000313" key="4">
    <source>
        <dbReference type="Proteomes" id="UP001055337"/>
    </source>
</evidence>
<dbReference type="RefSeq" id="WP_240176793.1">
    <property type="nucleotide sequence ID" value="NZ_CP092362.2"/>
</dbReference>
<dbReference type="EMBL" id="CP092362">
    <property type="protein sequence ID" value="ULN39924.1"/>
    <property type="molecule type" value="Genomic_DNA"/>
</dbReference>
<protein>
    <submittedName>
        <fullName evidence="3">DUF4185 domain-containing protein</fullName>
    </submittedName>
</protein>
<evidence type="ECO:0000313" key="3">
    <source>
        <dbReference type="EMBL" id="ULN39924.1"/>
    </source>
</evidence>
<gene>
    <name evidence="3" type="ORF">MI149_19715</name>
</gene>
<reference evidence="3" key="1">
    <citation type="submission" date="2022-08" db="EMBL/GenBank/DDBJ databases">
        <title>Whole genome sequencing of non-tuberculosis mycobacteria type-strains.</title>
        <authorList>
            <person name="Igarashi Y."/>
            <person name="Osugi A."/>
            <person name="Mitarai S."/>
        </authorList>
    </citation>
    <scope>NUCLEOTIDE SEQUENCE</scope>
    <source>
        <strain evidence="3">JCM 16369</strain>
    </source>
</reference>
<keyword evidence="4" id="KW-1185">Reference proteome</keyword>
<dbReference type="Proteomes" id="UP001055337">
    <property type="component" value="Chromosome"/>
</dbReference>
<name>A0ABY3TGR4_9MYCO</name>
<sequence length="555" mass="57585">MGSTKSDSMYVGRIGGLAVGLGVGVAILAGAGAAWAEGSGSGDSGSSSHSSSSTGSSGPSKPKSTASSARTSKKLTTRGANKDTPEAAAAPKASAVSAAAKPAAPKAVTSLLSAVGLTTNATGVASSRREAAPAGAVVSTAAVTTAPTVIPSYPVGWVTGQANNAYPGIGWPQTNNTKGFGIYGTDLGIMWENGLTGNIQLAFGDTFSAPGMTGDWRSNVLLLSQDTNLTNGLTLLQTGYAYQFIPRNSGVLFPFLGSEVTVIPTSAISVNNEQYVNYMSVKSWDTPGRWTTNYSAISHFVDGPNGGKWVLVPSTIRSASWFGSTKPYVPGNQNFQQAAYVLQPADQVAEGDTQYLYAFGTPSGRAGSAYLSRVSVDDVNNLAKYQYWNGKDWITGKPVAATPIIGDSTHSAGLFGPVIDWANNPNVLGGMLGGLFGAKTGGNVSEMSVQYNEYLGKYVMMYADGNNNVKLRYADSPEDTWSAPITVATSATYPGLYAPMIHPWSGTGKLVDGNGNPDDSTLYWNMSLWGNYNVVLMKTDLSSLKASLGSAATTA</sequence>
<feature type="domain" description="DUF4185" evidence="2">
    <location>
        <begin position="441"/>
        <end position="538"/>
    </location>
</feature>
<dbReference type="Pfam" id="PF13810">
    <property type="entry name" value="DUF4185"/>
    <property type="match status" value="2"/>
</dbReference>